<evidence type="ECO:0000256" key="15">
    <source>
        <dbReference type="ARBA" id="ARBA00049003"/>
    </source>
</evidence>
<evidence type="ECO:0000256" key="8">
    <source>
        <dbReference type="ARBA" id="ARBA00022723"/>
    </source>
</evidence>
<dbReference type="PROSITE" id="PS00107">
    <property type="entry name" value="PROTEIN_KINASE_ATP"/>
    <property type="match status" value="1"/>
</dbReference>
<dbReference type="PROSITE" id="PS50011">
    <property type="entry name" value="PROTEIN_KINASE_DOM"/>
    <property type="match status" value="1"/>
</dbReference>
<keyword evidence="5" id="KW-0723">Serine/threonine-protein kinase</keyword>
<dbReference type="GO" id="GO:0004674">
    <property type="term" value="F:protein serine/threonine kinase activity"/>
    <property type="evidence" value="ECO:0007669"/>
    <property type="project" value="UniProtKB-KW"/>
</dbReference>
<dbReference type="Proteomes" id="UP000627253">
    <property type="component" value="Unassembled WGS sequence"/>
</dbReference>
<comment type="similarity">
    <text evidence="3">Belongs to the protein kinase superfamily. TKL Ser/Thr protein kinase family.</text>
</comment>
<dbReference type="Gene3D" id="3.30.200.20">
    <property type="entry name" value="Phosphorylase Kinase, domain 1"/>
    <property type="match status" value="1"/>
</dbReference>
<dbReference type="FunFam" id="1.10.510.10:FF:000202">
    <property type="entry name" value="Dual specificity testis-specific protein kinase 2"/>
    <property type="match status" value="1"/>
</dbReference>
<dbReference type="SUPFAM" id="SSF56112">
    <property type="entry name" value="Protein kinase-like (PK-like)"/>
    <property type="match status" value="1"/>
</dbReference>
<dbReference type="InterPro" id="IPR001245">
    <property type="entry name" value="Ser-Thr/Tyr_kinase_cat_dom"/>
</dbReference>
<evidence type="ECO:0000256" key="17">
    <source>
        <dbReference type="ARBA" id="ARBA00051680"/>
    </source>
</evidence>
<keyword evidence="12" id="KW-0460">Magnesium</keyword>
<evidence type="ECO:0000313" key="21">
    <source>
        <dbReference type="EMBL" id="NXX42176.1"/>
    </source>
</evidence>
<dbReference type="InterPro" id="IPR011009">
    <property type="entry name" value="Kinase-like_dom_sf"/>
</dbReference>
<dbReference type="GO" id="GO:0051496">
    <property type="term" value="P:positive regulation of stress fiber assembly"/>
    <property type="evidence" value="ECO:0007669"/>
    <property type="project" value="TreeGrafter"/>
</dbReference>
<feature type="region of interest" description="Disordered" evidence="19">
    <location>
        <begin position="1"/>
        <end position="32"/>
    </location>
</feature>
<feature type="region of interest" description="Disordered" evidence="19">
    <location>
        <begin position="435"/>
        <end position="488"/>
    </location>
</feature>
<evidence type="ECO:0000256" key="11">
    <source>
        <dbReference type="ARBA" id="ARBA00022840"/>
    </source>
</evidence>
<keyword evidence="8" id="KW-0479">Metal-binding</keyword>
<accession>A0A852IFP9</accession>
<dbReference type="GO" id="GO:0005524">
    <property type="term" value="F:ATP binding"/>
    <property type="evidence" value="ECO:0007669"/>
    <property type="project" value="UniProtKB-UniRule"/>
</dbReference>
<comment type="cofactor">
    <cofactor evidence="1">
        <name>Mn(2+)</name>
        <dbReference type="ChEBI" id="CHEBI:29035"/>
    </cofactor>
</comment>
<proteinExistence type="inferred from homology"/>
<dbReference type="InterPro" id="IPR008266">
    <property type="entry name" value="Tyr_kinase_AS"/>
</dbReference>
<evidence type="ECO:0000313" key="22">
    <source>
        <dbReference type="Proteomes" id="UP000627253"/>
    </source>
</evidence>
<evidence type="ECO:0000256" key="5">
    <source>
        <dbReference type="ARBA" id="ARBA00022527"/>
    </source>
</evidence>
<keyword evidence="9 18" id="KW-0547">Nucleotide-binding</keyword>
<dbReference type="FunFam" id="3.30.200.20:FF:000134">
    <property type="entry name" value="Dual specificity testis-specific protein kinase 2"/>
    <property type="match status" value="1"/>
</dbReference>
<evidence type="ECO:0000256" key="12">
    <source>
        <dbReference type="ARBA" id="ARBA00022842"/>
    </source>
</evidence>
<evidence type="ECO:0000256" key="10">
    <source>
        <dbReference type="ARBA" id="ARBA00022777"/>
    </source>
</evidence>
<evidence type="ECO:0000256" key="1">
    <source>
        <dbReference type="ARBA" id="ARBA00001936"/>
    </source>
</evidence>
<dbReference type="OrthoDB" id="20134at2759"/>
<dbReference type="GO" id="GO:0005634">
    <property type="term" value="C:nucleus"/>
    <property type="evidence" value="ECO:0007669"/>
    <property type="project" value="TreeGrafter"/>
</dbReference>
<organism evidence="21 22">
    <name type="scientific">Tricholaema leucomelas</name>
    <name type="common">pied barbet</name>
    <dbReference type="NCBI Taxonomy" id="240729"/>
    <lineage>
        <taxon>Eukaryota</taxon>
        <taxon>Metazoa</taxon>
        <taxon>Chordata</taxon>
        <taxon>Craniata</taxon>
        <taxon>Vertebrata</taxon>
        <taxon>Euteleostomi</taxon>
        <taxon>Archelosauria</taxon>
        <taxon>Archosauria</taxon>
        <taxon>Dinosauria</taxon>
        <taxon>Saurischia</taxon>
        <taxon>Theropoda</taxon>
        <taxon>Coelurosauria</taxon>
        <taxon>Aves</taxon>
        <taxon>Neognathae</taxon>
        <taxon>Neoaves</taxon>
        <taxon>Telluraves</taxon>
        <taxon>Coraciimorphae</taxon>
        <taxon>Piciformes</taxon>
        <taxon>Lybiidae</taxon>
        <taxon>Tricholaema lacrymosa</taxon>
    </lineage>
</organism>
<evidence type="ECO:0000256" key="6">
    <source>
        <dbReference type="ARBA" id="ARBA00022553"/>
    </source>
</evidence>
<feature type="region of interest" description="Disordered" evidence="19">
    <location>
        <begin position="571"/>
        <end position="593"/>
    </location>
</feature>
<dbReference type="GO" id="GO:0004712">
    <property type="term" value="F:protein serine/threonine/tyrosine kinase activity"/>
    <property type="evidence" value="ECO:0007669"/>
    <property type="project" value="UniProtKB-EC"/>
</dbReference>
<dbReference type="Pfam" id="PF07714">
    <property type="entry name" value="PK_Tyr_Ser-Thr"/>
    <property type="match status" value="1"/>
</dbReference>
<keyword evidence="10 21" id="KW-0418">Kinase</keyword>
<keyword evidence="22" id="KW-1185">Reference proteome</keyword>
<keyword evidence="7" id="KW-0808">Transferase</keyword>
<dbReference type="AlphaFoldDB" id="A0A852IFP9"/>
<evidence type="ECO:0000256" key="14">
    <source>
        <dbReference type="ARBA" id="ARBA00023211"/>
    </source>
</evidence>
<dbReference type="Gene3D" id="1.10.510.10">
    <property type="entry name" value="Transferase(Phosphotransferase) domain 1"/>
    <property type="match status" value="1"/>
</dbReference>
<evidence type="ECO:0000256" key="2">
    <source>
        <dbReference type="ARBA" id="ARBA00001946"/>
    </source>
</evidence>
<feature type="non-terminal residue" evidence="21">
    <location>
        <position position="1"/>
    </location>
</feature>
<feature type="compositionally biased region" description="Basic and acidic residues" evidence="19">
    <location>
        <begin position="1"/>
        <end position="16"/>
    </location>
</feature>
<reference evidence="21" key="1">
    <citation type="submission" date="2020-02" db="EMBL/GenBank/DDBJ databases">
        <title>Bird 10,000 Genomes (B10K) Project - Family phase.</title>
        <authorList>
            <person name="Zhang G."/>
        </authorList>
    </citation>
    <scope>NUCLEOTIDE SEQUENCE</scope>
    <source>
        <strain evidence="21">B10K-DU-002-37</strain>
        <tissue evidence="21">Muscle</tissue>
    </source>
</reference>
<feature type="non-terminal residue" evidence="21">
    <location>
        <position position="593"/>
    </location>
</feature>
<feature type="domain" description="Protein kinase" evidence="20">
    <location>
        <begin position="47"/>
        <end position="308"/>
    </location>
</feature>
<comment type="catalytic activity">
    <reaction evidence="17">
        <text>L-tyrosyl-[protein] + ATP = O-phospho-L-tyrosyl-[protein] + ADP + H(+)</text>
        <dbReference type="Rhea" id="RHEA:10596"/>
        <dbReference type="Rhea" id="RHEA-COMP:10136"/>
        <dbReference type="Rhea" id="RHEA-COMP:20101"/>
        <dbReference type="ChEBI" id="CHEBI:15378"/>
        <dbReference type="ChEBI" id="CHEBI:30616"/>
        <dbReference type="ChEBI" id="CHEBI:46858"/>
        <dbReference type="ChEBI" id="CHEBI:61978"/>
        <dbReference type="ChEBI" id="CHEBI:456216"/>
        <dbReference type="EC" id="2.7.12.1"/>
    </reaction>
</comment>
<keyword evidence="6" id="KW-0597">Phosphoprotein</keyword>
<comment type="catalytic activity">
    <reaction evidence="15">
        <text>L-seryl-[protein] + ATP = O-phospho-L-seryl-[protein] + ADP + H(+)</text>
        <dbReference type="Rhea" id="RHEA:17989"/>
        <dbReference type="Rhea" id="RHEA-COMP:9863"/>
        <dbReference type="Rhea" id="RHEA-COMP:11604"/>
        <dbReference type="ChEBI" id="CHEBI:15378"/>
        <dbReference type="ChEBI" id="CHEBI:29999"/>
        <dbReference type="ChEBI" id="CHEBI:30616"/>
        <dbReference type="ChEBI" id="CHEBI:83421"/>
        <dbReference type="ChEBI" id="CHEBI:456216"/>
        <dbReference type="EC" id="2.7.12.1"/>
    </reaction>
</comment>
<protein>
    <recommendedName>
        <fullName evidence="4">dual-specificity kinase</fullName>
        <ecNumber evidence="4">2.7.12.1</ecNumber>
    </recommendedName>
</protein>
<keyword evidence="14" id="KW-0464">Manganese</keyword>
<comment type="caution">
    <text evidence="21">The sequence shown here is derived from an EMBL/GenBank/DDBJ whole genome shotgun (WGS) entry which is preliminary data.</text>
</comment>
<dbReference type="PRINTS" id="PR00109">
    <property type="entry name" value="TYRKINASE"/>
</dbReference>
<evidence type="ECO:0000256" key="7">
    <source>
        <dbReference type="ARBA" id="ARBA00022679"/>
    </source>
</evidence>
<evidence type="ECO:0000259" key="20">
    <source>
        <dbReference type="PROSITE" id="PS50011"/>
    </source>
</evidence>
<name>A0A852IFP9_9PICI</name>
<dbReference type="InterPro" id="IPR000719">
    <property type="entry name" value="Prot_kinase_dom"/>
</dbReference>
<dbReference type="PROSITE" id="PS00109">
    <property type="entry name" value="PROTEIN_KINASE_TYR"/>
    <property type="match status" value="1"/>
</dbReference>
<keyword evidence="13" id="KW-0829">Tyrosine-protein kinase</keyword>
<dbReference type="GO" id="GO:0004713">
    <property type="term" value="F:protein tyrosine kinase activity"/>
    <property type="evidence" value="ECO:0007669"/>
    <property type="project" value="UniProtKB-KW"/>
</dbReference>
<dbReference type="PANTHER" id="PTHR46485:SF3">
    <property type="entry name" value="DUAL SPECIFICITY TESTIS-SPECIFIC PROTEIN KINASE 1"/>
    <property type="match status" value="1"/>
</dbReference>
<dbReference type="InterPro" id="IPR017441">
    <property type="entry name" value="Protein_kinase_ATP_BS"/>
</dbReference>
<feature type="compositionally biased region" description="Polar residues" evidence="19">
    <location>
        <begin position="469"/>
        <end position="488"/>
    </location>
</feature>
<evidence type="ECO:0000256" key="3">
    <source>
        <dbReference type="ARBA" id="ARBA00005843"/>
    </source>
</evidence>
<comment type="catalytic activity">
    <reaction evidence="16">
        <text>L-threonyl-[protein] + ATP = O-phospho-L-threonyl-[protein] + ADP + H(+)</text>
        <dbReference type="Rhea" id="RHEA:46608"/>
        <dbReference type="Rhea" id="RHEA-COMP:11060"/>
        <dbReference type="Rhea" id="RHEA-COMP:11605"/>
        <dbReference type="ChEBI" id="CHEBI:15378"/>
        <dbReference type="ChEBI" id="CHEBI:30013"/>
        <dbReference type="ChEBI" id="CHEBI:30616"/>
        <dbReference type="ChEBI" id="CHEBI:61977"/>
        <dbReference type="ChEBI" id="CHEBI:456216"/>
        <dbReference type="EC" id="2.7.12.1"/>
    </reaction>
</comment>
<feature type="binding site" evidence="18">
    <location>
        <position position="76"/>
    </location>
    <ligand>
        <name>ATP</name>
        <dbReference type="ChEBI" id="CHEBI:30616"/>
    </ligand>
</feature>
<dbReference type="InterPro" id="IPR050940">
    <property type="entry name" value="Actin_reg-Ser/Thr_kinase"/>
</dbReference>
<dbReference type="GO" id="GO:0046872">
    <property type="term" value="F:metal ion binding"/>
    <property type="evidence" value="ECO:0007669"/>
    <property type="project" value="UniProtKB-KW"/>
</dbReference>
<feature type="compositionally biased region" description="Low complexity" evidence="19">
    <location>
        <begin position="19"/>
        <end position="32"/>
    </location>
</feature>
<dbReference type="GO" id="GO:0030036">
    <property type="term" value="P:actin cytoskeleton organization"/>
    <property type="evidence" value="ECO:0007669"/>
    <property type="project" value="TreeGrafter"/>
</dbReference>
<dbReference type="PANTHER" id="PTHR46485">
    <property type="entry name" value="LIM DOMAIN KINASE 1"/>
    <property type="match status" value="1"/>
</dbReference>
<keyword evidence="11 18" id="KW-0067">ATP-binding</keyword>
<evidence type="ECO:0000256" key="19">
    <source>
        <dbReference type="SAM" id="MobiDB-lite"/>
    </source>
</evidence>
<comment type="cofactor">
    <cofactor evidence="2">
        <name>Mg(2+)</name>
        <dbReference type="ChEBI" id="CHEBI:18420"/>
    </cofactor>
</comment>
<dbReference type="EC" id="2.7.12.1" evidence="4"/>
<evidence type="ECO:0000256" key="4">
    <source>
        <dbReference type="ARBA" id="ARBA00013203"/>
    </source>
</evidence>
<evidence type="ECO:0000256" key="13">
    <source>
        <dbReference type="ARBA" id="ARBA00023137"/>
    </source>
</evidence>
<sequence length="593" mass="65418">MERETVPGSPWKREGDEAGPSTGSGRPRPSSYRALRSAVSSLARMEDFYCEKIGSGFFSDVLKVRHRQSGQVMVLKLNKVESNRGNMLREVQMMNRLSHPNILRFMGACVHQGQLHALTEYINGGNLEQLLNSSEPLPWSLRVKLALDIAYGLHYLHSKDIFHRDLTSKNCLVRRETSGYTAIVGDFGLAEKIPVCRSVGSIRHKEPLPVVGSPYWMAPEVLRADFYNETADVFSYGIILCEIIARIPADPDYMPRTEDYGLDVTAFRSMVETSCPVVFLELAFSCCNMEPTLRPSVIDISRCLEDVLQEQRCTEGAKTMPSVSDHTKRSPLRDLAAQQQLDQSLSHSQSASYICQLHTPCSGARTKEATPRVNPFSHRKDLKGGKIKLFTPSKLLTPRPAIKQRDFSATAAQRKCYSLSPTLKLHHRESLVLDVRSPHPSDDPQCPDVLPSLDLGESTFSSGAEEWQEGSSEPSELPQSSTPRPDSILSCTSFSDTQNETVVVSGTPLESLHELSSPCVIALEQTDPALVLSESSSSALGQHEVLPCSHCQGAALRPSSKQNLICEAESSVCHHQKGPGPAEPSPKLPERKS</sequence>
<gene>
    <name evidence="21" type="primary">Tesk1</name>
    <name evidence="21" type="ORF">TRILEU_R07408</name>
</gene>
<evidence type="ECO:0000256" key="9">
    <source>
        <dbReference type="ARBA" id="ARBA00022741"/>
    </source>
</evidence>
<evidence type="ECO:0000256" key="18">
    <source>
        <dbReference type="PROSITE-ProRule" id="PRU10141"/>
    </source>
</evidence>
<dbReference type="GO" id="GO:0005737">
    <property type="term" value="C:cytoplasm"/>
    <property type="evidence" value="ECO:0007669"/>
    <property type="project" value="TreeGrafter"/>
</dbReference>
<dbReference type="EMBL" id="WAAF01006757">
    <property type="protein sequence ID" value="NXX42176.1"/>
    <property type="molecule type" value="Genomic_DNA"/>
</dbReference>
<evidence type="ECO:0000256" key="16">
    <source>
        <dbReference type="ARBA" id="ARBA00049308"/>
    </source>
</evidence>